<dbReference type="AlphaFoldDB" id="A0AAN4W5K4"/>
<name>A0AAN4W5K4_9BACT</name>
<keyword evidence="2" id="KW-1185">Reference proteome</keyword>
<accession>A0AAN4W5K4</accession>
<dbReference type="Proteomes" id="UP001310022">
    <property type="component" value="Unassembled WGS sequence"/>
</dbReference>
<evidence type="ECO:0000313" key="2">
    <source>
        <dbReference type="Proteomes" id="UP001310022"/>
    </source>
</evidence>
<comment type="caution">
    <text evidence="1">The sequence shown here is derived from an EMBL/GenBank/DDBJ whole genome shotgun (WGS) entry which is preliminary data.</text>
</comment>
<gene>
    <name evidence="1" type="ORF">PEDI_55950</name>
</gene>
<protein>
    <submittedName>
        <fullName evidence="1">Uncharacterized protein</fullName>
    </submittedName>
</protein>
<evidence type="ECO:0000313" key="1">
    <source>
        <dbReference type="EMBL" id="GJM65043.1"/>
    </source>
</evidence>
<sequence>MDNQDEQFFYIDGKPCIKNGKKIIFGRECNYCGNLFFPSRANNYYCSNSCKVQKCYERHPERYADRFNKTAFSFPNLNQNNDIQDLLQQLNGMSESMDKIINSNEYKSGGIPENRLIEIRNQHKEELIQMNSKLSHVIQDLEANKKETLKFQWTRVAENFVGTAAFSGVKSFATPDKKKPMTRADGDRILELLEANHQSETLMKNYMKGMYAQLQKLSRILRGYDDSLDAML</sequence>
<dbReference type="RefSeq" id="WP_338240109.1">
    <property type="nucleotide sequence ID" value="NZ_BQKE01000011.1"/>
</dbReference>
<dbReference type="EMBL" id="BQKE01000011">
    <property type="protein sequence ID" value="GJM65043.1"/>
    <property type="molecule type" value="Genomic_DNA"/>
</dbReference>
<proteinExistence type="predicted"/>
<organism evidence="1 2">
    <name type="scientific">Persicobacter diffluens</name>
    <dbReference type="NCBI Taxonomy" id="981"/>
    <lineage>
        <taxon>Bacteria</taxon>
        <taxon>Pseudomonadati</taxon>
        <taxon>Bacteroidota</taxon>
        <taxon>Cytophagia</taxon>
        <taxon>Cytophagales</taxon>
        <taxon>Persicobacteraceae</taxon>
        <taxon>Persicobacter</taxon>
    </lineage>
</organism>
<reference evidence="1 2" key="1">
    <citation type="submission" date="2021-12" db="EMBL/GenBank/DDBJ databases">
        <title>Genome sequencing of bacteria with rrn-lacking chromosome and rrn-plasmid.</title>
        <authorList>
            <person name="Anda M."/>
            <person name="Iwasaki W."/>
        </authorList>
    </citation>
    <scope>NUCLEOTIDE SEQUENCE [LARGE SCALE GENOMIC DNA]</scope>
    <source>
        <strain evidence="1 2">NBRC 15940</strain>
    </source>
</reference>